<dbReference type="Gene3D" id="3.30.160.60">
    <property type="entry name" value="Classic Zinc Finger"/>
    <property type="match status" value="1"/>
</dbReference>
<dbReference type="GO" id="GO:0005634">
    <property type="term" value="C:nucleus"/>
    <property type="evidence" value="ECO:0007669"/>
    <property type="project" value="TreeGrafter"/>
</dbReference>
<sequence>MPKAEVGSTKHIANKMKAKGLQRLRWYCQICGKQCRDENGFKQHTQSEGHVRAMLQVGEDPRKYINDFSNQFRKDFLQLLRTAHGEKKVHMNNFYQEYIKDKDHVHMNATKWPSLTEFAKYLGREGICRVEEEERGLYIQWIDDSAEAIRRREDIKRKDQLAKGEEDIESRLLNQQIKRAREQEERKKAEMEEKFGPAPAQETRVEAEEEEKPAEPAGPVKVSLSLKGAKAPEKSTAETGEPAEGKAVPIDSFSTSNAPPPAEPSKAEAQVEGEDDKISEPSKEEAQEQKPAKMSLSLAANKKNSNPLAKKNPFAKKAPVARAEPEKKMSNAERIMKEELERKRAAEERGHGAKRQRFN</sequence>
<keyword evidence="4" id="KW-0862">Zinc</keyword>
<dbReference type="EMBL" id="JABCIY010000155">
    <property type="protein sequence ID" value="KAF7191717.1"/>
    <property type="molecule type" value="Genomic_DNA"/>
</dbReference>
<evidence type="ECO:0000256" key="3">
    <source>
        <dbReference type="ARBA" id="ARBA00022771"/>
    </source>
</evidence>
<reference evidence="7" key="1">
    <citation type="submission" date="2020-04" db="EMBL/GenBank/DDBJ databases">
        <title>Draft genome resource of the tomato pathogen Pseudocercospora fuligena.</title>
        <authorList>
            <person name="Zaccaron A."/>
        </authorList>
    </citation>
    <scope>NUCLEOTIDE SEQUENCE</scope>
    <source>
        <strain evidence="7">PF001</strain>
    </source>
</reference>
<protein>
    <submittedName>
        <fullName evidence="7">KIN17-like protein</fullName>
    </submittedName>
</protein>
<evidence type="ECO:0000256" key="5">
    <source>
        <dbReference type="SAM" id="MobiDB-lite"/>
    </source>
</evidence>
<dbReference type="SUPFAM" id="SSF57667">
    <property type="entry name" value="beta-beta-alpha zinc fingers"/>
    <property type="match status" value="1"/>
</dbReference>
<dbReference type="PANTHER" id="PTHR12805:SF0">
    <property type="entry name" value="DNA_RNA-BINDING PROTEIN KIN17"/>
    <property type="match status" value="1"/>
</dbReference>
<evidence type="ECO:0000256" key="1">
    <source>
        <dbReference type="ARBA" id="ARBA00008517"/>
    </source>
</evidence>
<evidence type="ECO:0000313" key="8">
    <source>
        <dbReference type="Proteomes" id="UP000660729"/>
    </source>
</evidence>
<dbReference type="PROSITE" id="PS00028">
    <property type="entry name" value="ZINC_FINGER_C2H2_1"/>
    <property type="match status" value="1"/>
</dbReference>
<dbReference type="Gene3D" id="1.10.10.2030">
    <property type="entry name" value="DNA/RNA-binding protein Kin17, conserved domain"/>
    <property type="match status" value="1"/>
</dbReference>
<dbReference type="GO" id="GO:0008270">
    <property type="term" value="F:zinc ion binding"/>
    <property type="evidence" value="ECO:0007669"/>
    <property type="project" value="UniProtKB-KW"/>
</dbReference>
<dbReference type="AlphaFoldDB" id="A0A8H6RIZ3"/>
<dbReference type="PANTHER" id="PTHR12805">
    <property type="entry name" value="KIN17 KIN, ANTIGENIC DETERMINANT OF RECA PROTEIN HOMOLOG"/>
    <property type="match status" value="1"/>
</dbReference>
<comment type="caution">
    <text evidence="7">The sequence shown here is derived from an EMBL/GenBank/DDBJ whole genome shotgun (WGS) entry which is preliminary data.</text>
</comment>
<dbReference type="Proteomes" id="UP000660729">
    <property type="component" value="Unassembled WGS sequence"/>
</dbReference>
<name>A0A8H6RIZ3_9PEZI</name>
<dbReference type="FunFam" id="1.10.10.2030:FF:000001">
    <property type="entry name" value="DNA/RNA-binding protein KIN17, putative"/>
    <property type="match status" value="1"/>
</dbReference>
<organism evidence="7 8">
    <name type="scientific">Pseudocercospora fuligena</name>
    <dbReference type="NCBI Taxonomy" id="685502"/>
    <lineage>
        <taxon>Eukaryota</taxon>
        <taxon>Fungi</taxon>
        <taxon>Dikarya</taxon>
        <taxon>Ascomycota</taxon>
        <taxon>Pezizomycotina</taxon>
        <taxon>Dothideomycetes</taxon>
        <taxon>Dothideomycetidae</taxon>
        <taxon>Mycosphaerellales</taxon>
        <taxon>Mycosphaerellaceae</taxon>
        <taxon>Pseudocercospora</taxon>
    </lineage>
</organism>
<proteinExistence type="inferred from homology"/>
<dbReference type="Pfam" id="PF25095">
    <property type="entry name" value="C2H2-zf_KIN17"/>
    <property type="match status" value="1"/>
</dbReference>
<keyword evidence="8" id="KW-1185">Reference proteome</keyword>
<feature type="compositionally biased region" description="Basic and acidic residues" evidence="5">
    <location>
        <begin position="179"/>
        <end position="195"/>
    </location>
</feature>
<dbReference type="SMART" id="SM01253">
    <property type="entry name" value="Kin17_mid"/>
    <property type="match status" value="1"/>
</dbReference>
<gene>
    <name evidence="7" type="ORF">HII31_06762</name>
</gene>
<dbReference type="InterPro" id="IPR056767">
    <property type="entry name" value="C2H2-Znf_KIN17"/>
</dbReference>
<dbReference type="GO" id="GO:0006974">
    <property type="term" value="P:DNA damage response"/>
    <property type="evidence" value="ECO:0007669"/>
    <property type="project" value="TreeGrafter"/>
</dbReference>
<feature type="domain" description="C2H2-type" evidence="6">
    <location>
        <begin position="28"/>
        <end position="50"/>
    </location>
</feature>
<evidence type="ECO:0000256" key="2">
    <source>
        <dbReference type="ARBA" id="ARBA00022723"/>
    </source>
</evidence>
<comment type="similarity">
    <text evidence="1">Belongs to the KIN17 family.</text>
</comment>
<dbReference type="InterPro" id="IPR019447">
    <property type="entry name" value="DNA/RNA-bd_Kin17_WH-like_dom"/>
</dbReference>
<dbReference type="Pfam" id="PF10357">
    <property type="entry name" value="WH_KIN17"/>
    <property type="match status" value="1"/>
</dbReference>
<dbReference type="InterPro" id="IPR036236">
    <property type="entry name" value="Znf_C2H2_sf"/>
</dbReference>
<dbReference type="GO" id="GO:0006260">
    <property type="term" value="P:DNA replication"/>
    <property type="evidence" value="ECO:0007669"/>
    <property type="project" value="TreeGrafter"/>
</dbReference>
<dbReference type="OrthoDB" id="10266249at2759"/>
<feature type="compositionally biased region" description="Basic and acidic residues" evidence="5">
    <location>
        <begin position="276"/>
        <end position="291"/>
    </location>
</feature>
<feature type="compositionally biased region" description="Basic and acidic residues" evidence="5">
    <location>
        <begin position="323"/>
        <end position="351"/>
    </location>
</feature>
<dbReference type="InterPro" id="IPR013087">
    <property type="entry name" value="Znf_C2H2_type"/>
</dbReference>
<dbReference type="InterPro" id="IPR038254">
    <property type="entry name" value="KIN17_WH-like_sf"/>
</dbReference>
<evidence type="ECO:0000259" key="6">
    <source>
        <dbReference type="PROSITE" id="PS00028"/>
    </source>
</evidence>
<feature type="region of interest" description="Disordered" evidence="5">
    <location>
        <begin position="179"/>
        <end position="359"/>
    </location>
</feature>
<keyword evidence="2" id="KW-0479">Metal-binding</keyword>
<dbReference type="GO" id="GO:0003690">
    <property type="term" value="F:double-stranded DNA binding"/>
    <property type="evidence" value="ECO:0007669"/>
    <property type="project" value="TreeGrafter"/>
</dbReference>
<evidence type="ECO:0000313" key="7">
    <source>
        <dbReference type="EMBL" id="KAF7191717.1"/>
    </source>
</evidence>
<dbReference type="InterPro" id="IPR037321">
    <property type="entry name" value="KIN17-like"/>
</dbReference>
<accession>A0A8H6RIZ3</accession>
<evidence type="ECO:0000256" key="4">
    <source>
        <dbReference type="ARBA" id="ARBA00022833"/>
    </source>
</evidence>
<keyword evidence="3" id="KW-0863">Zinc-finger</keyword>